<name>A0A6G0XU51_9STRA</name>
<evidence type="ECO:0008006" key="3">
    <source>
        <dbReference type="Google" id="ProtNLM"/>
    </source>
</evidence>
<organism evidence="1 2">
    <name type="scientific">Aphanomyces euteiches</name>
    <dbReference type="NCBI Taxonomy" id="100861"/>
    <lineage>
        <taxon>Eukaryota</taxon>
        <taxon>Sar</taxon>
        <taxon>Stramenopiles</taxon>
        <taxon>Oomycota</taxon>
        <taxon>Saprolegniomycetes</taxon>
        <taxon>Saprolegniales</taxon>
        <taxon>Verrucalvaceae</taxon>
        <taxon>Aphanomyces</taxon>
    </lineage>
</organism>
<evidence type="ECO:0000313" key="2">
    <source>
        <dbReference type="Proteomes" id="UP000481153"/>
    </source>
</evidence>
<evidence type="ECO:0000313" key="1">
    <source>
        <dbReference type="EMBL" id="KAF0744169.1"/>
    </source>
</evidence>
<reference evidence="1 2" key="1">
    <citation type="submission" date="2019-07" db="EMBL/GenBank/DDBJ databases">
        <title>Genomics analysis of Aphanomyces spp. identifies a new class of oomycete effector associated with host adaptation.</title>
        <authorList>
            <person name="Gaulin E."/>
        </authorList>
    </citation>
    <scope>NUCLEOTIDE SEQUENCE [LARGE SCALE GENOMIC DNA]</scope>
    <source>
        <strain evidence="1 2">ATCC 201684</strain>
    </source>
</reference>
<dbReference type="AlphaFoldDB" id="A0A6G0XU51"/>
<comment type="caution">
    <text evidence="1">The sequence shown here is derived from an EMBL/GenBank/DDBJ whole genome shotgun (WGS) entry which is preliminary data.</text>
</comment>
<accession>A0A6G0XU51</accession>
<dbReference type="EMBL" id="VJMJ01000010">
    <property type="protein sequence ID" value="KAF0744169.1"/>
    <property type="molecule type" value="Genomic_DNA"/>
</dbReference>
<gene>
    <name evidence="1" type="ORF">Ae201684_001310</name>
</gene>
<keyword evidence="2" id="KW-1185">Reference proteome</keyword>
<protein>
    <recommendedName>
        <fullName evidence="3">DDE-1 domain-containing protein</fullName>
    </recommendedName>
</protein>
<sequence>MLKVRGEEKHLTHTQFITFMKLHHREWLNDYLHAKKDDVAAYQSLMRLCQRFTVRHGFSQRIPCFSTERTADLINIRDKFAVDFWAKFKATTPCDIINVDETSIFYDMPPGKTLAVKGGSSKVDKSEKHSDRLTDVLSIRSNGEKLPILFIVKEKPGGIIENNEVPTYPPGDVYVVQENAWMDTRVWEMYLNELLLF</sequence>
<dbReference type="Proteomes" id="UP000481153">
    <property type="component" value="Unassembled WGS sequence"/>
</dbReference>
<dbReference type="VEuPathDB" id="FungiDB:AeMF1_005810"/>
<proteinExistence type="predicted"/>